<evidence type="ECO:0000256" key="6">
    <source>
        <dbReference type="ARBA" id="ARBA00022989"/>
    </source>
</evidence>
<protein>
    <recommendedName>
        <fullName evidence="11">MFS transporter</fullName>
    </recommendedName>
</protein>
<evidence type="ECO:0000256" key="8">
    <source>
        <dbReference type="SAM" id="Phobius"/>
    </source>
</evidence>
<accession>A0A7W6PSJ8</accession>
<dbReference type="PANTHER" id="PTHR23535">
    <property type="entry name" value="SUGAR EFFLUX TRANSPORTER A-RELATED"/>
    <property type="match status" value="1"/>
</dbReference>
<evidence type="ECO:0000256" key="2">
    <source>
        <dbReference type="ARBA" id="ARBA00022448"/>
    </source>
</evidence>
<dbReference type="SUPFAM" id="SSF103473">
    <property type="entry name" value="MFS general substrate transporter"/>
    <property type="match status" value="1"/>
</dbReference>
<evidence type="ECO:0000256" key="4">
    <source>
        <dbReference type="ARBA" id="ARBA00022597"/>
    </source>
</evidence>
<dbReference type="GO" id="GO:0005886">
    <property type="term" value="C:plasma membrane"/>
    <property type="evidence" value="ECO:0007669"/>
    <property type="project" value="UniProtKB-SubCell"/>
</dbReference>
<dbReference type="Gene3D" id="1.20.1250.20">
    <property type="entry name" value="MFS general substrate transporter like domains"/>
    <property type="match status" value="2"/>
</dbReference>
<evidence type="ECO:0000313" key="9">
    <source>
        <dbReference type="EMBL" id="MBB4145049.1"/>
    </source>
</evidence>
<feature type="transmembrane region" description="Helical" evidence="8">
    <location>
        <begin position="346"/>
        <end position="367"/>
    </location>
</feature>
<dbReference type="Proteomes" id="UP000519897">
    <property type="component" value="Unassembled WGS sequence"/>
</dbReference>
<feature type="transmembrane region" description="Helical" evidence="8">
    <location>
        <begin position="258"/>
        <end position="276"/>
    </location>
</feature>
<dbReference type="Pfam" id="PF07690">
    <property type="entry name" value="MFS_1"/>
    <property type="match status" value="1"/>
</dbReference>
<evidence type="ECO:0008006" key="11">
    <source>
        <dbReference type="Google" id="ProtNLM"/>
    </source>
</evidence>
<evidence type="ECO:0000256" key="3">
    <source>
        <dbReference type="ARBA" id="ARBA00022475"/>
    </source>
</evidence>
<evidence type="ECO:0000256" key="5">
    <source>
        <dbReference type="ARBA" id="ARBA00022692"/>
    </source>
</evidence>
<feature type="transmembrane region" description="Helical" evidence="8">
    <location>
        <begin position="174"/>
        <end position="193"/>
    </location>
</feature>
<keyword evidence="2" id="KW-0813">Transport</keyword>
<comment type="caution">
    <text evidence="9">The sequence shown here is derived from an EMBL/GenBank/DDBJ whole genome shotgun (WGS) entry which is preliminary data.</text>
</comment>
<dbReference type="AlphaFoldDB" id="A0A7W6PSJ8"/>
<dbReference type="GO" id="GO:0022857">
    <property type="term" value="F:transmembrane transporter activity"/>
    <property type="evidence" value="ECO:0007669"/>
    <property type="project" value="InterPro"/>
</dbReference>
<reference evidence="9 10" key="1">
    <citation type="submission" date="2020-08" db="EMBL/GenBank/DDBJ databases">
        <title>Genomic Encyclopedia of Type Strains, Phase IV (KMG-IV): sequencing the most valuable type-strain genomes for metagenomic binning, comparative biology and taxonomic classification.</title>
        <authorList>
            <person name="Goeker M."/>
        </authorList>
    </citation>
    <scope>NUCLEOTIDE SEQUENCE [LARGE SCALE GENOMIC DNA]</scope>
    <source>
        <strain evidence="9 10">DSM 29514</strain>
    </source>
</reference>
<feature type="transmembrane region" description="Helical" evidence="8">
    <location>
        <begin position="312"/>
        <end position="334"/>
    </location>
</feature>
<organism evidence="9 10">
    <name type="scientific">Rhizobium rhizoryzae</name>
    <dbReference type="NCBI Taxonomy" id="451876"/>
    <lineage>
        <taxon>Bacteria</taxon>
        <taxon>Pseudomonadati</taxon>
        <taxon>Pseudomonadota</taxon>
        <taxon>Alphaproteobacteria</taxon>
        <taxon>Hyphomicrobiales</taxon>
        <taxon>Rhizobiaceae</taxon>
        <taxon>Rhizobium/Agrobacterium group</taxon>
        <taxon>Rhizobium</taxon>
    </lineage>
</organism>
<evidence type="ECO:0000256" key="7">
    <source>
        <dbReference type="ARBA" id="ARBA00023136"/>
    </source>
</evidence>
<feature type="transmembrane region" description="Helical" evidence="8">
    <location>
        <begin position="48"/>
        <end position="70"/>
    </location>
</feature>
<dbReference type="InterPro" id="IPR036259">
    <property type="entry name" value="MFS_trans_sf"/>
</dbReference>
<comment type="subcellular location">
    <subcellularLocation>
        <location evidence="1">Cell membrane</location>
        <topology evidence="1">Multi-pass membrane protein</topology>
    </subcellularLocation>
</comment>
<feature type="transmembrane region" description="Helical" evidence="8">
    <location>
        <begin position="82"/>
        <end position="100"/>
    </location>
</feature>
<feature type="transmembrane region" description="Helical" evidence="8">
    <location>
        <begin position="222"/>
        <end position="238"/>
    </location>
</feature>
<evidence type="ECO:0000313" key="10">
    <source>
        <dbReference type="Proteomes" id="UP000519897"/>
    </source>
</evidence>
<dbReference type="PANTHER" id="PTHR23535:SF2">
    <property type="entry name" value="SUGAR EFFLUX TRANSPORTER A-RELATED"/>
    <property type="match status" value="1"/>
</dbReference>
<keyword evidence="7 8" id="KW-0472">Membrane</keyword>
<keyword evidence="6 8" id="KW-1133">Transmembrane helix</keyword>
<gene>
    <name evidence="9" type="ORF">GGQ72_003611</name>
</gene>
<dbReference type="InterPro" id="IPR011701">
    <property type="entry name" value="MFS"/>
</dbReference>
<name>A0A7W6PSJ8_9HYPH</name>
<dbReference type="RefSeq" id="WP_165130963.1">
    <property type="nucleotide sequence ID" value="NZ_CP049249.1"/>
</dbReference>
<keyword evidence="4" id="KW-0762">Sugar transport</keyword>
<feature type="transmembrane region" description="Helical" evidence="8">
    <location>
        <begin position="148"/>
        <end position="168"/>
    </location>
</feature>
<feature type="transmembrane region" description="Helical" evidence="8">
    <location>
        <begin position="106"/>
        <end position="127"/>
    </location>
</feature>
<sequence>MSNALKTTWADKSLRTSALAIFFFGTTGAATSPYQSLIGIQELGLSDSGYAALMFAAAIINVSASVMMGILADRMGDYRTSILYVSLFGVLGFGIVYAFANVPAFVVSKLLLLPIFGALNSLIFANVRANSARLSSSQLIGVNSTIRATISLSWVLMPGVVGVMLAGASSMLPAYLIATLAAICCFILGAFFLPPAPKIEIEGGEARSRFLASVGEVLDPRVAMRVLAIALICSMLHINDAVRPLIVTGKAGGTVADLGIIVGIVAALEIVFILFWGKAETWMKPVRALALGAGLYALYLVLQGLATERWHVYAQTVISGIAAAAIISLPITYLQDLISDRPGLGSSLIAVNIFLSAGLSAGIFAIGTRIGDYSFASILGAIVGSFGIILLFVLESGKTRKTS</sequence>
<dbReference type="EMBL" id="JACIEC010000005">
    <property type="protein sequence ID" value="MBB4145049.1"/>
    <property type="molecule type" value="Genomic_DNA"/>
</dbReference>
<feature type="transmembrane region" description="Helical" evidence="8">
    <location>
        <begin position="373"/>
        <end position="394"/>
    </location>
</feature>
<feature type="transmembrane region" description="Helical" evidence="8">
    <location>
        <begin position="288"/>
        <end position="306"/>
    </location>
</feature>
<evidence type="ECO:0000256" key="1">
    <source>
        <dbReference type="ARBA" id="ARBA00004651"/>
    </source>
</evidence>
<keyword evidence="5 8" id="KW-0812">Transmembrane</keyword>
<keyword evidence="3" id="KW-1003">Cell membrane</keyword>
<keyword evidence="10" id="KW-1185">Reference proteome</keyword>
<proteinExistence type="predicted"/>